<dbReference type="AlphaFoldDB" id="A0AA41N8U4"/>
<dbReference type="Proteomes" id="UP001166674">
    <property type="component" value="Unassembled WGS sequence"/>
</dbReference>
<accession>A0AA41N8U4</accession>
<name>A0AA41N8U4_SCICA</name>
<keyword evidence="2" id="KW-1185">Reference proteome</keyword>
<proteinExistence type="predicted"/>
<gene>
    <name evidence="1" type="ORF">SUZIE_184700</name>
</gene>
<protein>
    <submittedName>
        <fullName evidence="1">Uncharacterized protein</fullName>
    </submittedName>
</protein>
<comment type="caution">
    <text evidence="1">The sequence shown here is derived from an EMBL/GenBank/DDBJ whole genome shotgun (WGS) entry which is preliminary data.</text>
</comment>
<sequence>MPHRPELVFLTTVAITENWAQLVGNTTEHAHCPLSVVDPDDSDMIRGKPQLPGILQIQGKGQLLNNLETECSPNTDE</sequence>
<reference evidence="1" key="1">
    <citation type="submission" date="2020-03" db="EMBL/GenBank/DDBJ databases">
        <title>Studies in the Genomics of Life Span.</title>
        <authorList>
            <person name="Glass D."/>
        </authorList>
    </citation>
    <scope>NUCLEOTIDE SEQUENCE</scope>
    <source>
        <strain evidence="1">SUZIE</strain>
        <tissue evidence="1">Muscle</tissue>
    </source>
</reference>
<evidence type="ECO:0000313" key="2">
    <source>
        <dbReference type="Proteomes" id="UP001166674"/>
    </source>
</evidence>
<organism evidence="1 2">
    <name type="scientific">Sciurus carolinensis</name>
    <name type="common">Eastern gray squirrel</name>
    <dbReference type="NCBI Taxonomy" id="30640"/>
    <lineage>
        <taxon>Eukaryota</taxon>
        <taxon>Metazoa</taxon>
        <taxon>Chordata</taxon>
        <taxon>Craniata</taxon>
        <taxon>Vertebrata</taxon>
        <taxon>Euteleostomi</taxon>
        <taxon>Mammalia</taxon>
        <taxon>Eutheria</taxon>
        <taxon>Euarchontoglires</taxon>
        <taxon>Glires</taxon>
        <taxon>Rodentia</taxon>
        <taxon>Sciuromorpha</taxon>
        <taxon>Sciuridae</taxon>
        <taxon>Sciurinae</taxon>
        <taxon>Sciurini</taxon>
        <taxon>Sciurus</taxon>
    </lineage>
</organism>
<dbReference type="EMBL" id="JAATJV010402578">
    <property type="protein sequence ID" value="MBZ3885788.1"/>
    <property type="molecule type" value="Genomic_DNA"/>
</dbReference>
<evidence type="ECO:0000313" key="1">
    <source>
        <dbReference type="EMBL" id="MBZ3885788.1"/>
    </source>
</evidence>